<proteinExistence type="predicted"/>
<accession>A0AA86Q1F2</accession>
<reference evidence="2" key="1">
    <citation type="submission" date="2023-06" db="EMBL/GenBank/DDBJ databases">
        <authorList>
            <person name="Kurt Z."/>
        </authorList>
    </citation>
    <scope>NUCLEOTIDE SEQUENCE</scope>
</reference>
<evidence type="ECO:0000313" key="4">
    <source>
        <dbReference type="EMBL" id="CAL6110081.1"/>
    </source>
</evidence>
<dbReference type="EMBL" id="CAXDID020000681">
    <property type="protein sequence ID" value="CAL6110081.1"/>
    <property type="molecule type" value="Genomic_DNA"/>
</dbReference>
<sequence length="223" mass="26247">MHLTFWQEYLVTSIRVSYISLDTNQNLTNFCLTFRFTQYILCYLHSNYYQDTTVHPESLAALREVGIEEPLLYQREQTDNIFRGKTRKAPDQPTELNVQKIDQKEEFSSIPVNETTNSNAGTQDSSQDINSTILSHQEYRQHLDEPRSYQYSKTSCYKQFQLQQHQSSCITKIPKYQLKRSSKEISNSINLTQASSLNSNQKKTLEFLRDQDIKLNVNLNRYY</sequence>
<comment type="caution">
    <text evidence="2">The sequence shown here is derived from an EMBL/GenBank/DDBJ whole genome shotgun (WGS) entry which is preliminary data.</text>
</comment>
<evidence type="ECO:0000313" key="5">
    <source>
        <dbReference type="Proteomes" id="UP001642409"/>
    </source>
</evidence>
<dbReference type="EMBL" id="CATOUU010000807">
    <property type="protein sequence ID" value="CAI9950265.1"/>
    <property type="molecule type" value="Genomic_DNA"/>
</dbReference>
<evidence type="ECO:0000313" key="2">
    <source>
        <dbReference type="EMBL" id="CAI9950265.1"/>
    </source>
</evidence>
<reference evidence="3 5" key="2">
    <citation type="submission" date="2024-07" db="EMBL/GenBank/DDBJ databases">
        <authorList>
            <person name="Akdeniz Z."/>
        </authorList>
    </citation>
    <scope>NUCLEOTIDE SEQUENCE [LARGE SCALE GENOMIC DNA]</scope>
</reference>
<dbReference type="Proteomes" id="UP001642409">
    <property type="component" value="Unassembled WGS sequence"/>
</dbReference>
<gene>
    <name evidence="1" type="ORF">HINF_LOCUS27687</name>
    <name evidence="2" type="ORF">HINF_LOCUS37910</name>
    <name evidence="3" type="ORF">HINF_LOCUS40617</name>
    <name evidence="4" type="ORF">HINF_LOCUS75750</name>
</gene>
<evidence type="ECO:0000313" key="3">
    <source>
        <dbReference type="EMBL" id="CAL6044555.1"/>
    </source>
</evidence>
<evidence type="ECO:0000313" key="1">
    <source>
        <dbReference type="EMBL" id="CAI9940042.1"/>
    </source>
</evidence>
<name>A0AA86Q1F2_9EUKA</name>
<keyword evidence="5" id="KW-1185">Reference proteome</keyword>
<dbReference type="AlphaFoldDB" id="A0AA86Q1F2"/>
<organism evidence="2">
    <name type="scientific">Hexamita inflata</name>
    <dbReference type="NCBI Taxonomy" id="28002"/>
    <lineage>
        <taxon>Eukaryota</taxon>
        <taxon>Metamonada</taxon>
        <taxon>Diplomonadida</taxon>
        <taxon>Hexamitidae</taxon>
        <taxon>Hexamitinae</taxon>
        <taxon>Hexamita</taxon>
    </lineage>
</organism>
<protein>
    <submittedName>
        <fullName evidence="3">Hypothetical_protein</fullName>
    </submittedName>
</protein>
<dbReference type="EMBL" id="CATOUU010000671">
    <property type="protein sequence ID" value="CAI9940042.1"/>
    <property type="molecule type" value="Genomic_DNA"/>
</dbReference>
<dbReference type="EMBL" id="CAXDID020000160">
    <property type="protein sequence ID" value="CAL6044555.1"/>
    <property type="molecule type" value="Genomic_DNA"/>
</dbReference>